<dbReference type="AlphaFoldDB" id="A0ABD3F8T3"/>
<name>A0ABD3F8T3_9STRA</name>
<reference evidence="1 2" key="1">
    <citation type="submission" date="2024-09" db="EMBL/GenBank/DDBJ databases">
        <title>Genome sequencing and assembly of Phytophthora oleae, isolate VK10A, causative agent of rot of olive drupes.</title>
        <authorList>
            <person name="Conti Taguali S."/>
            <person name="Riolo M."/>
            <person name="La Spada F."/>
            <person name="Cacciola S.O."/>
            <person name="Dionisio G."/>
        </authorList>
    </citation>
    <scope>NUCLEOTIDE SEQUENCE [LARGE SCALE GENOMIC DNA]</scope>
    <source>
        <strain evidence="1 2">VK10A</strain>
    </source>
</reference>
<dbReference type="Proteomes" id="UP001632037">
    <property type="component" value="Unassembled WGS sequence"/>
</dbReference>
<proteinExistence type="predicted"/>
<comment type="caution">
    <text evidence="1">The sequence shown here is derived from an EMBL/GenBank/DDBJ whole genome shotgun (WGS) entry which is preliminary data.</text>
</comment>
<keyword evidence="2" id="KW-1185">Reference proteome</keyword>
<dbReference type="EMBL" id="JBIMZQ010000034">
    <property type="protein sequence ID" value="KAL3661914.1"/>
    <property type="molecule type" value="Genomic_DNA"/>
</dbReference>
<accession>A0ABD3F8T3</accession>
<organism evidence="1 2">
    <name type="scientific">Phytophthora oleae</name>
    <dbReference type="NCBI Taxonomy" id="2107226"/>
    <lineage>
        <taxon>Eukaryota</taxon>
        <taxon>Sar</taxon>
        <taxon>Stramenopiles</taxon>
        <taxon>Oomycota</taxon>
        <taxon>Peronosporomycetes</taxon>
        <taxon>Peronosporales</taxon>
        <taxon>Peronosporaceae</taxon>
        <taxon>Phytophthora</taxon>
    </lineage>
</organism>
<evidence type="ECO:0000313" key="1">
    <source>
        <dbReference type="EMBL" id="KAL3661914.1"/>
    </source>
</evidence>
<protein>
    <submittedName>
        <fullName evidence="1">Uncharacterized protein</fullName>
    </submittedName>
</protein>
<sequence length="105" mass="12029">MRKDTSRHLVTARESTVSNDSETRIAIQNWIYQAVSEGETHVSVISAAWTVVFRPHDETVRRETQRSRDERVLQPPVVLSILEIGVRRLLDAVILSVEEAPRETH</sequence>
<gene>
    <name evidence="1" type="ORF">V7S43_013207</name>
</gene>
<evidence type="ECO:0000313" key="2">
    <source>
        <dbReference type="Proteomes" id="UP001632037"/>
    </source>
</evidence>